<organism evidence="5 6">
    <name type="scientific">Methylocystis iwaonis</name>
    <dbReference type="NCBI Taxonomy" id="2885079"/>
    <lineage>
        <taxon>Bacteria</taxon>
        <taxon>Pseudomonadati</taxon>
        <taxon>Pseudomonadota</taxon>
        <taxon>Alphaproteobacteria</taxon>
        <taxon>Hyphomicrobiales</taxon>
        <taxon>Methylocystaceae</taxon>
        <taxon>Methylocystis</taxon>
    </lineage>
</organism>
<evidence type="ECO:0000313" key="6">
    <source>
        <dbReference type="Proteomes" id="UP001317629"/>
    </source>
</evidence>
<dbReference type="PANTHER" id="PTHR23026:SF90">
    <property type="entry name" value="IODOTYROSINE DEIODINASE 1"/>
    <property type="match status" value="1"/>
</dbReference>
<sequence length="245" mass="27578">MADNPHDKPPFDAAEAERDIGAAAPFDEAERAAVYRAIYTRRDVRNEFLEDDVPQDLLIRILDAAHHAPSVGFMQPWNFIVIRDNSVRGAVHEAFLRGAQAEIDMLDPERRAHYRNLKLEGILKSPVNVCVTCDRNRHGPTGLGRTQQPNTDLLSTACAVQNLWLAARVEGVGVGWVSIMREEELRSILGIPDEIAVVAYLCVGFIERAYRRPELEVKRWASRLPLESLVFEDRWGAPCPFTKAP</sequence>
<dbReference type="InterPro" id="IPR050627">
    <property type="entry name" value="Nitroreductase/BluB"/>
</dbReference>
<keyword evidence="3" id="KW-0560">Oxidoreductase</keyword>
<name>A0ABN6VB18_9HYPH</name>
<dbReference type="Gene3D" id="3.40.109.10">
    <property type="entry name" value="NADH Oxidase"/>
    <property type="match status" value="1"/>
</dbReference>
<gene>
    <name evidence="5" type="primary">bluB</name>
    <name evidence="5" type="ORF">SS37A_04680</name>
</gene>
<dbReference type="RefSeq" id="WP_281930206.1">
    <property type="nucleotide sequence ID" value="NZ_AP027142.1"/>
</dbReference>
<evidence type="ECO:0000256" key="2">
    <source>
        <dbReference type="ARBA" id="ARBA00022643"/>
    </source>
</evidence>
<dbReference type="EMBL" id="AP027142">
    <property type="protein sequence ID" value="BDV32939.1"/>
    <property type="molecule type" value="Genomic_DNA"/>
</dbReference>
<keyword evidence="1" id="KW-0285">Flavoprotein</keyword>
<dbReference type="Pfam" id="PF00881">
    <property type="entry name" value="Nitroreductase"/>
    <property type="match status" value="1"/>
</dbReference>
<keyword evidence="2" id="KW-0288">FMN</keyword>
<evidence type="ECO:0000256" key="1">
    <source>
        <dbReference type="ARBA" id="ARBA00022630"/>
    </source>
</evidence>
<dbReference type="InterPro" id="IPR012825">
    <property type="entry name" value="BluB"/>
</dbReference>
<reference evidence="5 6" key="1">
    <citation type="journal article" date="2023" name="Int. J. Syst. Evol. Microbiol.">
        <title>Methylocystis iwaonis sp. nov., a type II methane-oxidizing bacterium from surface soil of a rice paddy field in Japan, and emended description of the genus Methylocystis (ex Whittenbury et al. 1970) Bowman et al. 1993.</title>
        <authorList>
            <person name="Kaise H."/>
            <person name="Sawadogo J.B."/>
            <person name="Alam M.S."/>
            <person name="Ueno C."/>
            <person name="Dianou D."/>
            <person name="Shinjo R."/>
            <person name="Asakawa S."/>
        </authorList>
    </citation>
    <scope>NUCLEOTIDE SEQUENCE [LARGE SCALE GENOMIC DNA]</scope>
    <source>
        <strain evidence="5 6">SS37A-Re</strain>
    </source>
</reference>
<keyword evidence="6" id="KW-1185">Reference proteome</keyword>
<protein>
    <submittedName>
        <fullName evidence="5">5,6-dimethylbenzimidazole synthase</fullName>
    </submittedName>
</protein>
<accession>A0ABN6VB18</accession>
<dbReference type="PANTHER" id="PTHR23026">
    <property type="entry name" value="NADPH NITROREDUCTASE"/>
    <property type="match status" value="1"/>
</dbReference>
<proteinExistence type="predicted"/>
<evidence type="ECO:0000313" key="5">
    <source>
        <dbReference type="EMBL" id="BDV32939.1"/>
    </source>
</evidence>
<feature type="domain" description="Nitroreductase" evidence="4">
    <location>
        <begin position="38"/>
        <end position="204"/>
    </location>
</feature>
<dbReference type="NCBIfam" id="TIGR02476">
    <property type="entry name" value="BluB"/>
    <property type="match status" value="1"/>
</dbReference>
<evidence type="ECO:0000259" key="4">
    <source>
        <dbReference type="Pfam" id="PF00881"/>
    </source>
</evidence>
<dbReference type="InterPro" id="IPR029479">
    <property type="entry name" value="Nitroreductase"/>
</dbReference>
<dbReference type="SUPFAM" id="SSF55469">
    <property type="entry name" value="FMN-dependent nitroreductase-like"/>
    <property type="match status" value="1"/>
</dbReference>
<evidence type="ECO:0000256" key="3">
    <source>
        <dbReference type="ARBA" id="ARBA00023002"/>
    </source>
</evidence>
<dbReference type="InterPro" id="IPR000415">
    <property type="entry name" value="Nitroreductase-like"/>
</dbReference>
<dbReference type="Proteomes" id="UP001317629">
    <property type="component" value="Chromosome"/>
</dbReference>